<proteinExistence type="predicted"/>
<dbReference type="RefSeq" id="WP_011814123.1">
    <property type="nucleotide sequence ID" value="NC_008789.1"/>
</dbReference>
<reference evidence="2" key="1">
    <citation type="submission" date="2006-12" db="EMBL/GenBank/DDBJ databases">
        <title>Complete sequence of Halorhodospira halophila SL1.</title>
        <authorList>
            <consortium name="US DOE Joint Genome Institute"/>
            <person name="Copeland A."/>
            <person name="Lucas S."/>
            <person name="Lapidus A."/>
            <person name="Barry K."/>
            <person name="Detter J.C."/>
            <person name="Glavina del Rio T."/>
            <person name="Hammon N."/>
            <person name="Israni S."/>
            <person name="Dalin E."/>
            <person name="Tice H."/>
            <person name="Pitluck S."/>
            <person name="Saunders E."/>
            <person name="Brettin T."/>
            <person name="Bruce D."/>
            <person name="Han C."/>
            <person name="Tapia R."/>
            <person name="Schmutz J."/>
            <person name="Larimer F."/>
            <person name="Land M."/>
            <person name="Hauser L."/>
            <person name="Kyrpides N."/>
            <person name="Mikhailova N."/>
            <person name="Hoff W."/>
            <person name="Richardson P."/>
        </authorList>
    </citation>
    <scope>NUCLEOTIDE SEQUENCE [LARGE SCALE GENOMIC DNA]</scope>
    <source>
        <strain evidence="2">DSM 244 / SL1</strain>
    </source>
</reference>
<dbReference type="KEGG" id="hha:Hhal_1334"/>
<dbReference type="EMBL" id="CP000544">
    <property type="protein sequence ID" value="ABM62101.1"/>
    <property type="molecule type" value="Genomic_DNA"/>
</dbReference>
<gene>
    <name evidence="1" type="ordered locus">Hhal_1334</name>
</gene>
<evidence type="ECO:0000313" key="1">
    <source>
        <dbReference type="EMBL" id="ABM62101.1"/>
    </source>
</evidence>
<protein>
    <submittedName>
        <fullName evidence="1">Uncharacterized protein</fullName>
    </submittedName>
</protein>
<dbReference type="Proteomes" id="UP000000647">
    <property type="component" value="Chromosome"/>
</dbReference>
<name>A1WWN9_HALHL</name>
<reference evidence="1 2" key="2">
    <citation type="journal article" date="2013" name="Stand. Genomic Sci.">
        <title>Complete genome sequence of Halorhodospira halophila SL1.</title>
        <authorList>
            <person name="Challacombe J.F."/>
            <person name="Majid S."/>
            <person name="Deole R."/>
            <person name="Brettin T.S."/>
            <person name="Bruce D."/>
            <person name="Delano S.F."/>
            <person name="Detter J.C."/>
            <person name="Gleasner C.D."/>
            <person name="Han C.S."/>
            <person name="Misra M."/>
            <person name="Reitenga K.G."/>
            <person name="Mikhailova N."/>
            <person name="Woyke T."/>
            <person name="Pitluck S."/>
            <person name="Nolan M."/>
            <person name="Land M.L."/>
            <person name="Saunders E."/>
            <person name="Tapia R."/>
            <person name="Lapidus A."/>
            <person name="Ivanova N."/>
            <person name="Hoff W.D."/>
        </authorList>
    </citation>
    <scope>NUCLEOTIDE SEQUENCE [LARGE SCALE GENOMIC DNA]</scope>
    <source>
        <strain evidence="2">DSM 244 / SL1</strain>
    </source>
</reference>
<organism evidence="1 2">
    <name type="scientific">Halorhodospira halophila (strain DSM 244 / SL1)</name>
    <name type="common">Ectothiorhodospira halophila (strain DSM 244 / SL1)</name>
    <dbReference type="NCBI Taxonomy" id="349124"/>
    <lineage>
        <taxon>Bacteria</taxon>
        <taxon>Pseudomonadati</taxon>
        <taxon>Pseudomonadota</taxon>
        <taxon>Gammaproteobacteria</taxon>
        <taxon>Chromatiales</taxon>
        <taxon>Ectothiorhodospiraceae</taxon>
        <taxon>Halorhodospira</taxon>
    </lineage>
</organism>
<accession>A1WWN9</accession>
<sequence length="81" mass="9016">MSEETPRLNTDLARQVQALGLEAVDHQDDEPMATVEALMLGTLSFARNYMSGADLADYLRFVAEHVERADDEAGDDWDDEA</sequence>
<dbReference type="AlphaFoldDB" id="A1WWN9"/>
<dbReference type="STRING" id="349124.Hhal_1334"/>
<keyword evidence="2" id="KW-1185">Reference proteome</keyword>
<evidence type="ECO:0000313" key="2">
    <source>
        <dbReference type="Proteomes" id="UP000000647"/>
    </source>
</evidence>
<dbReference type="HOGENOM" id="CLU_2569100_0_0_6"/>